<reference evidence="3" key="1">
    <citation type="submission" date="2022-06" db="EMBL/GenBank/DDBJ databases">
        <title>Devosia sp. XJ19-45 genome assembly.</title>
        <authorList>
            <person name="Li B."/>
            <person name="Cai M."/>
            <person name="Nie G."/>
            <person name="Li W."/>
        </authorList>
    </citation>
    <scope>NUCLEOTIDE SEQUENCE</scope>
    <source>
        <strain evidence="3">XJ19-45</strain>
    </source>
</reference>
<protein>
    <submittedName>
        <fullName evidence="3">Glycosyltransferase family 4 protein</fullName>
    </submittedName>
</protein>
<dbReference type="EMBL" id="JAMWDU010000001">
    <property type="protein sequence ID" value="MCP8885630.1"/>
    <property type="molecule type" value="Genomic_DNA"/>
</dbReference>
<name>A0A9Q4AL09_9HYPH</name>
<evidence type="ECO:0000259" key="1">
    <source>
        <dbReference type="Pfam" id="PF00534"/>
    </source>
</evidence>
<dbReference type="RefSeq" id="WP_254673152.1">
    <property type="nucleotide sequence ID" value="NZ_JAMWDU010000001.1"/>
</dbReference>
<evidence type="ECO:0000259" key="2">
    <source>
        <dbReference type="Pfam" id="PF13439"/>
    </source>
</evidence>
<dbReference type="CDD" id="cd03801">
    <property type="entry name" value="GT4_PimA-like"/>
    <property type="match status" value="1"/>
</dbReference>
<feature type="domain" description="Glycosyltransferase subfamily 4-like N-terminal" evidence="2">
    <location>
        <begin position="16"/>
        <end position="184"/>
    </location>
</feature>
<organism evidence="3 4">
    <name type="scientific">Devosia ureilytica</name>
    <dbReference type="NCBI Taxonomy" id="2952754"/>
    <lineage>
        <taxon>Bacteria</taxon>
        <taxon>Pseudomonadati</taxon>
        <taxon>Pseudomonadota</taxon>
        <taxon>Alphaproteobacteria</taxon>
        <taxon>Hyphomicrobiales</taxon>
        <taxon>Devosiaceae</taxon>
        <taxon>Devosia</taxon>
    </lineage>
</organism>
<dbReference type="AlphaFoldDB" id="A0A9Q4AL09"/>
<dbReference type="PANTHER" id="PTHR45871:SF1">
    <property type="entry name" value="PHOSPHATIDYLINOSITOL N-ACETYLGLUCOSAMINYLTRANSFERASE SUBUNIT A"/>
    <property type="match status" value="1"/>
</dbReference>
<accession>A0A9Q4AL09</accession>
<dbReference type="InterPro" id="IPR001296">
    <property type="entry name" value="Glyco_trans_1"/>
</dbReference>
<dbReference type="Pfam" id="PF00534">
    <property type="entry name" value="Glycos_transf_1"/>
    <property type="match status" value="1"/>
</dbReference>
<dbReference type="PANTHER" id="PTHR45871">
    <property type="entry name" value="N-ACETYLGLUCOSAMINYL-PHOSPHATIDYLINOSITOL BIOSYNTHETIC PROTEIN"/>
    <property type="match status" value="1"/>
</dbReference>
<proteinExistence type="predicted"/>
<dbReference type="GO" id="GO:0016757">
    <property type="term" value="F:glycosyltransferase activity"/>
    <property type="evidence" value="ECO:0007669"/>
    <property type="project" value="InterPro"/>
</dbReference>
<dbReference type="Pfam" id="PF13439">
    <property type="entry name" value="Glyco_transf_4"/>
    <property type="match status" value="1"/>
</dbReference>
<feature type="domain" description="Glycosyl transferase family 1" evidence="1">
    <location>
        <begin position="197"/>
        <end position="343"/>
    </location>
</feature>
<evidence type="ECO:0000313" key="4">
    <source>
        <dbReference type="Proteomes" id="UP001060275"/>
    </source>
</evidence>
<dbReference type="Proteomes" id="UP001060275">
    <property type="component" value="Unassembled WGS sequence"/>
</dbReference>
<sequence>MDQKNLRVLQILRAPVGGLFRHVADLTRALSANGHNVGIVVDSLANDAQTEQLLTALEADAALGIHRFPMPRLFGRGDLSTPFAVSALARRLDVDIIHGHGAKGGFYARLAAYGRNTAKVFYTPHGGVLHFPADKASGKLFHRIERVLMAKTSAIIFESAYAQKTYTSLIGAPTCPSTVIHNGLRPGEFEPVPPLPDAADFVFVGELRNLKGIFPLVEALAQVNRPDGSPANLVMAGDGPDRKDLEQLIGQLGLGDRVKLVGSRPARDVFAMGRNAVVPSLAESLPYVVMEAAAAQLPVISTRVGGIAEIFGPTADQLIAPGDADALASAMTEMLANPDSARRSMQARLAHIEAGFSVARMAGAVEALYRNA</sequence>
<gene>
    <name evidence="3" type="ORF">NF348_00735</name>
</gene>
<dbReference type="Gene3D" id="3.40.50.2000">
    <property type="entry name" value="Glycogen Phosphorylase B"/>
    <property type="match status" value="2"/>
</dbReference>
<keyword evidence="4" id="KW-1185">Reference proteome</keyword>
<dbReference type="InterPro" id="IPR028098">
    <property type="entry name" value="Glyco_trans_4-like_N"/>
</dbReference>
<comment type="caution">
    <text evidence="3">The sequence shown here is derived from an EMBL/GenBank/DDBJ whole genome shotgun (WGS) entry which is preliminary data.</text>
</comment>
<dbReference type="SUPFAM" id="SSF53756">
    <property type="entry name" value="UDP-Glycosyltransferase/glycogen phosphorylase"/>
    <property type="match status" value="1"/>
</dbReference>
<evidence type="ECO:0000313" key="3">
    <source>
        <dbReference type="EMBL" id="MCP8885630.1"/>
    </source>
</evidence>